<dbReference type="EMBL" id="DQ535032">
    <property type="protein sequence ID" value="ABG21614.1"/>
    <property type="molecule type" value="Genomic_DNA"/>
</dbReference>
<dbReference type="Gene3D" id="1.20.5.340">
    <property type="match status" value="1"/>
</dbReference>
<name>A6MAD6_9CAUD</name>
<gene>
    <name evidence="2" type="ORF">KSY1p071</name>
</gene>
<dbReference type="RefSeq" id="YP_001469070.1">
    <property type="nucleotide sequence ID" value="NC_009817.1"/>
</dbReference>
<feature type="coiled-coil region" evidence="1">
    <location>
        <begin position="37"/>
        <end position="113"/>
    </location>
</feature>
<evidence type="ECO:0000256" key="1">
    <source>
        <dbReference type="SAM" id="Coils"/>
    </source>
</evidence>
<organism evidence="2 3">
    <name type="scientific">Lactococcus phage KSY1</name>
    <dbReference type="NCBI Taxonomy" id="2913972"/>
    <lineage>
        <taxon>Viruses</taxon>
        <taxon>Duplodnaviria</taxon>
        <taxon>Heunggongvirae</taxon>
        <taxon>Uroviricota</taxon>
        <taxon>Caudoviricetes</taxon>
        <taxon>Chopinvirus</taxon>
        <taxon>Chopinvirus KSY1</taxon>
    </lineage>
</organism>
<dbReference type="Proteomes" id="UP000000714">
    <property type="component" value="Segment"/>
</dbReference>
<dbReference type="KEGG" id="vg:5602033"/>
<protein>
    <submittedName>
        <fullName evidence="2">Gp071</fullName>
    </submittedName>
</protein>
<evidence type="ECO:0000313" key="3">
    <source>
        <dbReference type="Proteomes" id="UP000000714"/>
    </source>
</evidence>
<reference evidence="2 3" key="1">
    <citation type="journal article" date="2007" name="Virology">
        <title>KSY1, a lactococcal phage with a T7-like transcription.</title>
        <authorList>
            <person name="Chopin A."/>
            <person name="Deveau H."/>
            <person name="Ehrlich S.D."/>
            <person name="Moineau S."/>
            <person name="Chopin M.C."/>
        </authorList>
    </citation>
    <scope>NUCLEOTIDE SEQUENCE</scope>
</reference>
<keyword evidence="1" id="KW-0175">Coiled coil</keyword>
<proteinExistence type="predicted"/>
<keyword evidence="3" id="KW-1185">Reference proteome</keyword>
<sequence length="119" mass="13618">MTIDDNTKAVIQILIGTAGGWLASWLTYRGKRGDNNKDLMTTANEKWLDRIDDLEEKFDKVVSDNAEITKQLSETLFENSNLRSKITELNSEITGLREDLASLRTEMKDESSRKDYNDN</sequence>
<accession>A6MAD6</accession>
<dbReference type="OrthoDB" id="38978at10239"/>
<evidence type="ECO:0000313" key="2">
    <source>
        <dbReference type="EMBL" id="ABG21614.1"/>
    </source>
</evidence>
<dbReference type="GeneID" id="5602033"/>